<organism evidence="2">
    <name type="scientific">Ixodes ricinus</name>
    <name type="common">Common tick</name>
    <name type="synonym">Acarus ricinus</name>
    <dbReference type="NCBI Taxonomy" id="34613"/>
    <lineage>
        <taxon>Eukaryota</taxon>
        <taxon>Metazoa</taxon>
        <taxon>Ecdysozoa</taxon>
        <taxon>Arthropoda</taxon>
        <taxon>Chelicerata</taxon>
        <taxon>Arachnida</taxon>
        <taxon>Acari</taxon>
        <taxon>Parasitiformes</taxon>
        <taxon>Ixodida</taxon>
        <taxon>Ixodoidea</taxon>
        <taxon>Ixodidae</taxon>
        <taxon>Ixodinae</taxon>
        <taxon>Ixodes</taxon>
    </lineage>
</organism>
<reference evidence="2" key="1">
    <citation type="journal article" date="2015" name="Sci. Rep.">
        <title>Tissue- and time-dependent transcription in Ixodes ricinus salivary glands and midguts when blood feeding on the vertebrate host.</title>
        <authorList>
            <person name="Kotsyfakis M."/>
            <person name="Schwarz A."/>
            <person name="Erhart J."/>
            <person name="Ribeiro J.M."/>
        </authorList>
    </citation>
    <scope>NUCLEOTIDE SEQUENCE</scope>
    <source>
        <tissue evidence="2">Salivary gland and midgut</tissue>
    </source>
</reference>
<sequence length="190" mass="22952">MTTGLFVFCFILAGAIFSSHAADVQTSPLNASWAFLTKDTYYMKYRDYWDDWVFFNFKCVSRWGGNDKRPSDPIKIQYYIKNYDKDPYGHQYEIKVLFYRSQMDKFYYNRWRWGKEQQRQLLYIDLEKQCHVTKTFYNDTDSGCTLWMGYYKVDKDPPDECKKVYDNCGGSTKVQYHENCKYKPPEPKRH</sequence>
<feature type="chain" id="PRO_5004735961" evidence="1">
    <location>
        <begin position="22"/>
        <end position="190"/>
    </location>
</feature>
<dbReference type="SUPFAM" id="SSF50814">
    <property type="entry name" value="Lipocalins"/>
    <property type="match status" value="1"/>
</dbReference>
<evidence type="ECO:0000313" key="2">
    <source>
        <dbReference type="EMBL" id="JAB77114.1"/>
    </source>
</evidence>
<dbReference type="EMBL" id="GANP01007354">
    <property type="protein sequence ID" value="JAB77114.1"/>
    <property type="molecule type" value="mRNA"/>
</dbReference>
<dbReference type="InterPro" id="IPR002970">
    <property type="entry name" value="Tick_his-bd"/>
</dbReference>
<dbReference type="AlphaFoldDB" id="V5HHR5"/>
<accession>V5HHR5</accession>
<proteinExistence type="evidence at transcript level"/>
<dbReference type="GO" id="GO:0043176">
    <property type="term" value="F:amine binding"/>
    <property type="evidence" value="ECO:0007669"/>
    <property type="project" value="InterPro"/>
</dbReference>
<evidence type="ECO:0000256" key="1">
    <source>
        <dbReference type="SAM" id="SignalP"/>
    </source>
</evidence>
<dbReference type="Pfam" id="PF02098">
    <property type="entry name" value="His_binding"/>
    <property type="match status" value="1"/>
</dbReference>
<protein>
    <submittedName>
        <fullName evidence="2">Putative secreted protein</fullName>
    </submittedName>
</protein>
<dbReference type="InterPro" id="IPR012674">
    <property type="entry name" value="Calycin"/>
</dbReference>
<keyword evidence="1" id="KW-0732">Signal</keyword>
<dbReference type="GO" id="GO:0030682">
    <property type="term" value="P:symbiont-mediated perturbation of host defenses"/>
    <property type="evidence" value="ECO:0007669"/>
    <property type="project" value="InterPro"/>
</dbReference>
<dbReference type="Gene3D" id="2.40.128.20">
    <property type="match status" value="1"/>
</dbReference>
<feature type="signal peptide" evidence="1">
    <location>
        <begin position="1"/>
        <end position="21"/>
    </location>
</feature>
<name>V5HHR5_IXORI</name>